<reference evidence="2 3" key="1">
    <citation type="submission" date="2019-08" db="EMBL/GenBank/DDBJ databases">
        <title>Whole genome of Aphis craccivora.</title>
        <authorList>
            <person name="Voronova N.V."/>
            <person name="Shulinski R.S."/>
            <person name="Bandarenka Y.V."/>
            <person name="Zhorov D.G."/>
            <person name="Warner D."/>
        </authorList>
    </citation>
    <scope>NUCLEOTIDE SEQUENCE [LARGE SCALE GENOMIC DNA]</scope>
    <source>
        <strain evidence="2">180601</strain>
        <tissue evidence="2">Whole Body</tissue>
    </source>
</reference>
<protein>
    <submittedName>
        <fullName evidence="2">Uncharacterized protein</fullName>
    </submittedName>
</protein>
<dbReference type="Proteomes" id="UP000478052">
    <property type="component" value="Unassembled WGS sequence"/>
</dbReference>
<keyword evidence="1" id="KW-0812">Transmembrane</keyword>
<dbReference type="AlphaFoldDB" id="A0A6G0VH80"/>
<evidence type="ECO:0000313" key="3">
    <source>
        <dbReference type="Proteomes" id="UP000478052"/>
    </source>
</evidence>
<name>A0A6G0VH80_APHCR</name>
<keyword evidence="1" id="KW-1133">Transmembrane helix</keyword>
<feature type="non-terminal residue" evidence="2">
    <location>
        <position position="1"/>
    </location>
</feature>
<dbReference type="OrthoDB" id="6778765at2759"/>
<keyword evidence="1" id="KW-0472">Membrane</keyword>
<gene>
    <name evidence="2" type="ORF">FWK35_00034266</name>
</gene>
<evidence type="ECO:0000256" key="1">
    <source>
        <dbReference type="SAM" id="Phobius"/>
    </source>
</evidence>
<dbReference type="EMBL" id="VUJU01017281">
    <property type="protein sequence ID" value="KAF0684093.1"/>
    <property type="molecule type" value="Genomic_DNA"/>
</dbReference>
<feature type="non-terminal residue" evidence="2">
    <location>
        <position position="150"/>
    </location>
</feature>
<organism evidence="2 3">
    <name type="scientific">Aphis craccivora</name>
    <name type="common">Cowpea aphid</name>
    <dbReference type="NCBI Taxonomy" id="307492"/>
    <lineage>
        <taxon>Eukaryota</taxon>
        <taxon>Metazoa</taxon>
        <taxon>Ecdysozoa</taxon>
        <taxon>Arthropoda</taxon>
        <taxon>Hexapoda</taxon>
        <taxon>Insecta</taxon>
        <taxon>Pterygota</taxon>
        <taxon>Neoptera</taxon>
        <taxon>Paraneoptera</taxon>
        <taxon>Hemiptera</taxon>
        <taxon>Sternorrhyncha</taxon>
        <taxon>Aphidomorpha</taxon>
        <taxon>Aphidoidea</taxon>
        <taxon>Aphididae</taxon>
        <taxon>Aphidini</taxon>
        <taxon>Aphis</taxon>
        <taxon>Aphis</taxon>
    </lineage>
</organism>
<sequence>IHTAPNVQQSGTHLPAFFYNFIFELENIFIENFPSISYEDGVGIKLKQQMNNVPFNHPCESFNKIFLINLFIRFRIISAKTDHSKTFILNGKKIIYNYGDHTNYFSYDRTCLMHVLLSLTIVLTEILWLLYWAPAIAVWDKPPLLNKTYQ</sequence>
<accession>A0A6G0VH80</accession>
<proteinExistence type="predicted"/>
<evidence type="ECO:0000313" key="2">
    <source>
        <dbReference type="EMBL" id="KAF0684093.1"/>
    </source>
</evidence>
<feature type="transmembrane region" description="Helical" evidence="1">
    <location>
        <begin position="111"/>
        <end position="133"/>
    </location>
</feature>
<comment type="caution">
    <text evidence="2">The sequence shown here is derived from an EMBL/GenBank/DDBJ whole genome shotgun (WGS) entry which is preliminary data.</text>
</comment>
<keyword evidence="3" id="KW-1185">Reference proteome</keyword>